<dbReference type="Pfam" id="PF00107">
    <property type="entry name" value="ADH_zinc_N"/>
    <property type="match status" value="1"/>
</dbReference>
<gene>
    <name evidence="3" type="ORF">RXV79_26305</name>
</gene>
<keyword evidence="1" id="KW-0521">NADP</keyword>
<reference evidence="3 4" key="1">
    <citation type="submission" date="2023-10" db="EMBL/GenBank/DDBJ databases">
        <title>Bacteria for the degradation of biodegradable plastic PBAT(Polybutylene adipate terephthalate).</title>
        <authorList>
            <person name="Weon H.-Y."/>
            <person name="Yeon J."/>
        </authorList>
    </citation>
    <scope>NUCLEOTIDE SEQUENCE [LARGE SCALE GENOMIC DNA]</scope>
    <source>
        <strain evidence="3 4">SBD 7-3</strain>
    </source>
</reference>
<dbReference type="PANTHER" id="PTHR44154">
    <property type="entry name" value="QUINONE OXIDOREDUCTASE"/>
    <property type="match status" value="1"/>
</dbReference>
<evidence type="ECO:0000259" key="2">
    <source>
        <dbReference type="SMART" id="SM00829"/>
    </source>
</evidence>
<dbReference type="InterPro" id="IPR013149">
    <property type="entry name" value="ADH-like_C"/>
</dbReference>
<dbReference type="Gene3D" id="3.40.50.720">
    <property type="entry name" value="NAD(P)-binding Rossmann-like Domain"/>
    <property type="match status" value="1"/>
</dbReference>
<name>A0ABZ0CZD5_9BURK</name>
<keyword evidence="4" id="KW-1185">Reference proteome</keyword>
<dbReference type="InterPro" id="IPR051603">
    <property type="entry name" value="Zinc-ADH_QOR/CCCR"/>
</dbReference>
<protein>
    <submittedName>
        <fullName evidence="3">Zinc-binding dehydrogenase</fullName>
    </submittedName>
</protein>
<evidence type="ECO:0000313" key="3">
    <source>
        <dbReference type="EMBL" id="WOB08400.1"/>
    </source>
</evidence>
<evidence type="ECO:0000256" key="1">
    <source>
        <dbReference type="ARBA" id="ARBA00022857"/>
    </source>
</evidence>
<proteinExistence type="predicted"/>
<dbReference type="Pfam" id="PF08240">
    <property type="entry name" value="ADH_N"/>
    <property type="match status" value="1"/>
</dbReference>
<dbReference type="InterPro" id="IPR011032">
    <property type="entry name" value="GroES-like_sf"/>
</dbReference>
<evidence type="ECO:0000313" key="4">
    <source>
        <dbReference type="Proteomes" id="UP001303946"/>
    </source>
</evidence>
<dbReference type="SMART" id="SM00829">
    <property type="entry name" value="PKS_ER"/>
    <property type="match status" value="1"/>
</dbReference>
<organism evidence="3 4">
    <name type="scientific">Piscinibacter gummiphilus</name>
    <dbReference type="NCBI Taxonomy" id="946333"/>
    <lineage>
        <taxon>Bacteria</taxon>
        <taxon>Pseudomonadati</taxon>
        <taxon>Pseudomonadota</taxon>
        <taxon>Betaproteobacteria</taxon>
        <taxon>Burkholderiales</taxon>
        <taxon>Sphaerotilaceae</taxon>
        <taxon>Piscinibacter</taxon>
    </lineage>
</organism>
<dbReference type="Proteomes" id="UP001303946">
    <property type="component" value="Chromosome"/>
</dbReference>
<dbReference type="RefSeq" id="WP_316701144.1">
    <property type="nucleotide sequence ID" value="NZ_CP136336.1"/>
</dbReference>
<dbReference type="InterPro" id="IPR020843">
    <property type="entry name" value="ER"/>
</dbReference>
<sequence length="328" mass="34625">MSTMKAAVQAGAQGLQIQSVDVPEPGPDEVLVKVRACGLNRADIGMAAGHAHGPQGGPGTRLGMEWAGEVVRCGANVREFKPGDRVMGSGRGAFAEYAVSDFGRVIPIPSATMSFEQAATLPVALQTMHDAVVTNGRLQKGEAVLIQGASSGVGLMGLQIAKLMGAGFVAGSSTTPARRERLKDFGAQLAIDTTQADWPKQVLDATDGQGVHLVVDQLSGAQANQNLKATRVLGRIVNVGRLAGTRAEFDFDLHALKRIHYIGVTFRTRSVEEVRELNRRMRADLGTALTAGQLALPIDTTFPFDDAAQALAHMARNAHFGKIVLTLG</sequence>
<feature type="domain" description="Enoyl reductase (ER)" evidence="2">
    <location>
        <begin position="11"/>
        <end position="325"/>
    </location>
</feature>
<dbReference type="InterPro" id="IPR036291">
    <property type="entry name" value="NAD(P)-bd_dom_sf"/>
</dbReference>
<dbReference type="SUPFAM" id="SSF51735">
    <property type="entry name" value="NAD(P)-binding Rossmann-fold domains"/>
    <property type="match status" value="1"/>
</dbReference>
<dbReference type="InterPro" id="IPR013154">
    <property type="entry name" value="ADH-like_N"/>
</dbReference>
<dbReference type="SUPFAM" id="SSF50129">
    <property type="entry name" value="GroES-like"/>
    <property type="match status" value="1"/>
</dbReference>
<accession>A0ABZ0CZD5</accession>
<dbReference type="EMBL" id="CP136336">
    <property type="protein sequence ID" value="WOB08400.1"/>
    <property type="molecule type" value="Genomic_DNA"/>
</dbReference>
<dbReference type="PANTHER" id="PTHR44154:SF1">
    <property type="entry name" value="QUINONE OXIDOREDUCTASE"/>
    <property type="match status" value="1"/>
</dbReference>
<dbReference type="Gene3D" id="3.90.180.10">
    <property type="entry name" value="Medium-chain alcohol dehydrogenases, catalytic domain"/>
    <property type="match status" value="1"/>
</dbReference>